<evidence type="ECO:0000256" key="5">
    <source>
        <dbReference type="PROSITE-ProRule" id="PRU00533"/>
    </source>
</evidence>
<evidence type="ECO:0000256" key="2">
    <source>
        <dbReference type="ARBA" id="ARBA00022679"/>
    </source>
</evidence>
<dbReference type="Proteomes" id="UP000182178">
    <property type="component" value="Unassembled WGS sequence"/>
</dbReference>
<evidence type="ECO:0000256" key="6">
    <source>
        <dbReference type="RuleBase" id="RU361135"/>
    </source>
</evidence>
<evidence type="ECO:0000313" key="7">
    <source>
        <dbReference type="EMBL" id="CUA89253.1"/>
    </source>
</evidence>
<dbReference type="Pfam" id="PF00765">
    <property type="entry name" value="Autoind_synth"/>
    <property type="match status" value="1"/>
</dbReference>
<dbReference type="Gene3D" id="3.40.630.30">
    <property type="match status" value="1"/>
</dbReference>
<dbReference type="EC" id="2.3.1.184" evidence="6"/>
<comment type="similarity">
    <text evidence="5 6">Belongs to the autoinducer synthase family.</text>
</comment>
<dbReference type="PANTHER" id="PTHR39322">
    <property type="entry name" value="ACYL-HOMOSERINE-LACTONE SYNTHASE"/>
    <property type="match status" value="1"/>
</dbReference>
<keyword evidence="4 5" id="KW-0071">Autoinducer synthesis</keyword>
<comment type="catalytic activity">
    <reaction evidence="6">
        <text>a fatty acyl-[ACP] + S-adenosyl-L-methionine = an N-acyl-L-homoserine lactone + S-methyl-5'-thioadenosine + holo-[ACP] + H(+)</text>
        <dbReference type="Rhea" id="RHEA:10096"/>
        <dbReference type="Rhea" id="RHEA-COMP:9685"/>
        <dbReference type="Rhea" id="RHEA-COMP:14125"/>
        <dbReference type="ChEBI" id="CHEBI:15378"/>
        <dbReference type="ChEBI" id="CHEBI:17509"/>
        <dbReference type="ChEBI" id="CHEBI:55474"/>
        <dbReference type="ChEBI" id="CHEBI:59789"/>
        <dbReference type="ChEBI" id="CHEBI:64479"/>
        <dbReference type="ChEBI" id="CHEBI:138651"/>
        <dbReference type="EC" id="2.3.1.184"/>
    </reaction>
</comment>
<dbReference type="PROSITE" id="PS51187">
    <property type="entry name" value="AUTOINDUCER_SYNTH_2"/>
    <property type="match status" value="1"/>
</dbReference>
<accession>A0ABM9U6J2</accession>
<evidence type="ECO:0000256" key="4">
    <source>
        <dbReference type="ARBA" id="ARBA00022929"/>
    </source>
</evidence>
<evidence type="ECO:0000313" key="8">
    <source>
        <dbReference type="Proteomes" id="UP000182178"/>
    </source>
</evidence>
<protein>
    <recommendedName>
        <fullName evidence="6">Acyl-homoserine-lactone synthase</fullName>
        <ecNumber evidence="6">2.3.1.184</ecNumber>
    </recommendedName>
    <alternativeName>
        <fullName evidence="6">Autoinducer synthesis protein</fullName>
    </alternativeName>
</protein>
<sequence length="217" mass="24323">MFRIHAVSGDNQACFADQLEQYFRIRHEIYVGERGWSDVARPDGREIDQFDTDSAVHLLVTHPSLGLVAGSRLVPTLSPHLLSDVFPQLAPDGVPRAEDTFEWTRIFVVPALREPGRPCRAAGIVYCGILEFCLSRGIRRLSVVCETYWLPRLANLGWRPQRLGPAIWHKGEEIMGLILDMTEDALMRTRAFYGITRPVLATKAPACPAARLERGAC</sequence>
<keyword evidence="8" id="KW-1185">Reference proteome</keyword>
<dbReference type="PANTHER" id="PTHR39322:SF1">
    <property type="entry name" value="ISOVALERYL-HOMOSERINE LACTONE SYNTHASE"/>
    <property type="match status" value="1"/>
</dbReference>
<name>A0ABM9U6J2_9HYPH</name>
<keyword evidence="3 6" id="KW-0949">S-adenosyl-L-methionine</keyword>
<comment type="caution">
    <text evidence="7">The sequence shown here is derived from an EMBL/GenBank/DDBJ whole genome shotgun (WGS) entry which is preliminary data.</text>
</comment>
<organism evidence="7 8">
    <name type="scientific">Chelatococcus sambhunathii</name>
    <dbReference type="NCBI Taxonomy" id="363953"/>
    <lineage>
        <taxon>Bacteria</taxon>
        <taxon>Pseudomonadati</taxon>
        <taxon>Pseudomonadota</taxon>
        <taxon>Alphaproteobacteria</taxon>
        <taxon>Hyphomicrobiales</taxon>
        <taxon>Chelatococcaceae</taxon>
        <taxon>Chelatococcus</taxon>
    </lineage>
</organism>
<dbReference type="RefSeq" id="WP_055459978.1">
    <property type="nucleotide sequence ID" value="NZ_CYHC01000007.1"/>
</dbReference>
<dbReference type="InterPro" id="IPR001690">
    <property type="entry name" value="Autoind_synthase"/>
</dbReference>
<dbReference type="SUPFAM" id="SSF55729">
    <property type="entry name" value="Acyl-CoA N-acyltransferases (Nat)"/>
    <property type="match status" value="1"/>
</dbReference>
<keyword evidence="1 5" id="KW-0673">Quorum sensing</keyword>
<proteinExistence type="inferred from homology"/>
<dbReference type="EMBL" id="CYHC01000007">
    <property type="protein sequence ID" value="CUA89253.1"/>
    <property type="molecule type" value="Genomic_DNA"/>
</dbReference>
<gene>
    <name evidence="7" type="ORF">Ga0061061_10762</name>
</gene>
<evidence type="ECO:0000256" key="3">
    <source>
        <dbReference type="ARBA" id="ARBA00022691"/>
    </source>
</evidence>
<reference evidence="7 8" key="1">
    <citation type="submission" date="2015-08" db="EMBL/GenBank/DDBJ databases">
        <authorList>
            <person name="Varghese N."/>
        </authorList>
    </citation>
    <scope>NUCLEOTIDE SEQUENCE [LARGE SCALE GENOMIC DNA]</scope>
    <source>
        <strain evidence="7 8">DSM 18167</strain>
    </source>
</reference>
<evidence type="ECO:0000256" key="1">
    <source>
        <dbReference type="ARBA" id="ARBA00022654"/>
    </source>
</evidence>
<dbReference type="InterPro" id="IPR016181">
    <property type="entry name" value="Acyl_CoA_acyltransferase"/>
</dbReference>
<keyword evidence="2 6" id="KW-0808">Transferase</keyword>
<dbReference type="PRINTS" id="PR01549">
    <property type="entry name" value="AUTOINDCRSYN"/>
</dbReference>